<proteinExistence type="inferred from homology"/>
<name>A0AB35UYU1_9GAMM</name>
<keyword evidence="7" id="KW-0032">Aminotransferase</keyword>
<dbReference type="Gene3D" id="1.10.10.10">
    <property type="entry name" value="Winged helix-like DNA-binding domain superfamily/Winged helix DNA-binding domain"/>
    <property type="match status" value="1"/>
</dbReference>
<dbReference type="AlphaFoldDB" id="A0AB35UYU1"/>
<evidence type="ECO:0000256" key="2">
    <source>
        <dbReference type="ARBA" id="ARBA00022898"/>
    </source>
</evidence>
<keyword evidence="3" id="KW-0805">Transcription regulation</keyword>
<keyword evidence="5" id="KW-0804">Transcription</keyword>
<reference evidence="7 8" key="1">
    <citation type="submission" date="2023-11" db="EMBL/GenBank/DDBJ databases">
        <title>The common occurrence of Acinetobacte faecalis in cattle feces and its emended description.</title>
        <authorList>
            <person name="Kyselkova M."/>
            <person name="Xanthopoulou K."/>
            <person name="Shestivska V."/>
            <person name="Spanelova P."/>
            <person name="Maixnerova M."/>
            <person name="Higgins P.G."/>
            <person name="Nemec A."/>
        </authorList>
    </citation>
    <scope>NUCLEOTIDE SEQUENCE [LARGE SCALE GENOMIC DNA]</scope>
    <source>
        <strain evidence="7 8">ANC 7483</strain>
    </source>
</reference>
<keyword evidence="7" id="KW-0808">Transferase</keyword>
<dbReference type="Gene3D" id="3.40.640.10">
    <property type="entry name" value="Type I PLP-dependent aspartate aminotransferase-like (Major domain)"/>
    <property type="match status" value="1"/>
</dbReference>
<dbReference type="RefSeq" id="WP_311917589.1">
    <property type="nucleotide sequence ID" value="NZ_JAXHPF010000003.1"/>
</dbReference>
<dbReference type="EMBL" id="JAXHPL010000064">
    <property type="protein sequence ID" value="MDY6487615.1"/>
    <property type="molecule type" value="Genomic_DNA"/>
</dbReference>
<dbReference type="InterPro" id="IPR051446">
    <property type="entry name" value="HTH_trans_reg/aminotransferase"/>
</dbReference>
<comment type="caution">
    <text evidence="7">The sequence shown here is derived from an EMBL/GenBank/DDBJ whole genome shotgun (WGS) entry which is preliminary data.</text>
</comment>
<keyword evidence="4" id="KW-0238">DNA-binding</keyword>
<dbReference type="InterPro" id="IPR036390">
    <property type="entry name" value="WH_DNA-bd_sf"/>
</dbReference>
<dbReference type="SMART" id="SM00345">
    <property type="entry name" value="HTH_GNTR"/>
    <property type="match status" value="1"/>
</dbReference>
<dbReference type="CDD" id="cd07377">
    <property type="entry name" value="WHTH_GntR"/>
    <property type="match status" value="1"/>
</dbReference>
<dbReference type="Proteomes" id="UP001278995">
    <property type="component" value="Unassembled WGS sequence"/>
</dbReference>
<gene>
    <name evidence="7" type="ORF">SKM51_10505</name>
</gene>
<dbReference type="Pfam" id="PF00392">
    <property type="entry name" value="GntR"/>
    <property type="match status" value="1"/>
</dbReference>
<dbReference type="InterPro" id="IPR036388">
    <property type="entry name" value="WH-like_DNA-bd_sf"/>
</dbReference>
<dbReference type="GO" id="GO:0003677">
    <property type="term" value="F:DNA binding"/>
    <property type="evidence" value="ECO:0007669"/>
    <property type="project" value="UniProtKB-KW"/>
</dbReference>
<dbReference type="InterPro" id="IPR000524">
    <property type="entry name" value="Tscrpt_reg_HTH_GntR"/>
</dbReference>
<feature type="domain" description="HTH gntR-type" evidence="6">
    <location>
        <begin position="3"/>
        <end position="71"/>
    </location>
</feature>
<dbReference type="GeneID" id="86888031"/>
<evidence type="ECO:0000313" key="8">
    <source>
        <dbReference type="Proteomes" id="UP001278995"/>
    </source>
</evidence>
<evidence type="ECO:0000256" key="5">
    <source>
        <dbReference type="ARBA" id="ARBA00023163"/>
    </source>
</evidence>
<accession>A0AB35UYU1</accession>
<dbReference type="GO" id="GO:0003700">
    <property type="term" value="F:DNA-binding transcription factor activity"/>
    <property type="evidence" value="ECO:0007669"/>
    <property type="project" value="InterPro"/>
</dbReference>
<dbReference type="CDD" id="cd00609">
    <property type="entry name" value="AAT_like"/>
    <property type="match status" value="1"/>
</dbReference>
<dbReference type="SUPFAM" id="SSF46785">
    <property type="entry name" value="Winged helix' DNA-binding domain"/>
    <property type="match status" value="1"/>
</dbReference>
<protein>
    <submittedName>
        <fullName evidence="7">PLP-dependent aminotransferase family protein</fullName>
    </submittedName>
</protein>
<dbReference type="InterPro" id="IPR015424">
    <property type="entry name" value="PyrdxlP-dep_Trfase"/>
</dbReference>
<organism evidence="7 8">
    <name type="scientific">Acinetobacter faecalis</name>
    <dbReference type="NCBI Taxonomy" id="2665161"/>
    <lineage>
        <taxon>Bacteria</taxon>
        <taxon>Pseudomonadati</taxon>
        <taxon>Pseudomonadota</taxon>
        <taxon>Gammaproteobacteria</taxon>
        <taxon>Moraxellales</taxon>
        <taxon>Moraxellaceae</taxon>
        <taxon>Acinetobacter</taxon>
    </lineage>
</organism>
<evidence type="ECO:0000256" key="3">
    <source>
        <dbReference type="ARBA" id="ARBA00023015"/>
    </source>
</evidence>
<sequence length="466" mass="52444">MAKTKIESVTDIIQQQISNKSLIAGSRLPSVRQFAKQMNCSVSTIVEVYARLVAEGVLESRVGAGYYVLGHRPSFEFIEQEFSYQREIDPLWISRQALEANNDALKPGCGWLPENWMPEQTIRKALKLAAKSETSLLINYAVPHGHLQLRQLIVRKKEVYDLNVHPNQILISDSATQSIDLIFRLLLQAGDVILIDDPCYFNFQALIKTHHLKAVTIPFTQNGPDVEKFEQALSLKPKIYLTNTGIHNPTGAILSLQTAYQIAKLAEKANLTIIEDEIFADFEYTPAPRYASLAGFEHVIQIGSYTKTLSAAVRCGYIISNLKLIDALIDLRISTNFSNSNLNAEIIYQSLMDTSFPKHIDWLKKQLLKHTKDTLIKLTKLGIEPWIIPKAGIFIWCKLPEGIHASKLSQLCLKQNIILAPGNAFSQSEGAECYMRFNVAQCIDKKIFDVLAEAIFELQKENLAQN</sequence>
<evidence type="ECO:0000256" key="1">
    <source>
        <dbReference type="ARBA" id="ARBA00005384"/>
    </source>
</evidence>
<evidence type="ECO:0000256" key="4">
    <source>
        <dbReference type="ARBA" id="ARBA00023125"/>
    </source>
</evidence>
<dbReference type="PANTHER" id="PTHR46577">
    <property type="entry name" value="HTH-TYPE TRANSCRIPTIONAL REGULATORY PROTEIN GABR"/>
    <property type="match status" value="1"/>
</dbReference>
<dbReference type="Gene3D" id="3.90.1150.10">
    <property type="entry name" value="Aspartate Aminotransferase, domain 1"/>
    <property type="match status" value="1"/>
</dbReference>
<comment type="similarity">
    <text evidence="1">In the C-terminal section; belongs to the class-I pyridoxal-phosphate-dependent aminotransferase family.</text>
</comment>
<dbReference type="InterPro" id="IPR015421">
    <property type="entry name" value="PyrdxlP-dep_Trfase_major"/>
</dbReference>
<dbReference type="PANTHER" id="PTHR46577:SF2">
    <property type="entry name" value="TRANSCRIPTIONAL REGULATORY PROTEIN"/>
    <property type="match status" value="1"/>
</dbReference>
<dbReference type="InterPro" id="IPR015422">
    <property type="entry name" value="PyrdxlP-dep_Trfase_small"/>
</dbReference>
<dbReference type="GO" id="GO:0008483">
    <property type="term" value="F:transaminase activity"/>
    <property type="evidence" value="ECO:0007669"/>
    <property type="project" value="UniProtKB-KW"/>
</dbReference>
<evidence type="ECO:0000259" key="6">
    <source>
        <dbReference type="PROSITE" id="PS50949"/>
    </source>
</evidence>
<dbReference type="PROSITE" id="PS50949">
    <property type="entry name" value="HTH_GNTR"/>
    <property type="match status" value="1"/>
</dbReference>
<dbReference type="SUPFAM" id="SSF53383">
    <property type="entry name" value="PLP-dependent transferases"/>
    <property type="match status" value="1"/>
</dbReference>
<dbReference type="Pfam" id="PF00155">
    <property type="entry name" value="Aminotran_1_2"/>
    <property type="match status" value="1"/>
</dbReference>
<evidence type="ECO:0000313" key="7">
    <source>
        <dbReference type="EMBL" id="MDY6487615.1"/>
    </source>
</evidence>
<dbReference type="InterPro" id="IPR004839">
    <property type="entry name" value="Aminotransferase_I/II_large"/>
</dbReference>
<keyword evidence="2" id="KW-0663">Pyridoxal phosphate</keyword>
<dbReference type="GO" id="GO:0030170">
    <property type="term" value="F:pyridoxal phosphate binding"/>
    <property type="evidence" value="ECO:0007669"/>
    <property type="project" value="InterPro"/>
</dbReference>